<name>A0A377SU04_9NEIS</name>
<evidence type="ECO:0000313" key="6">
    <source>
        <dbReference type="Proteomes" id="UP000295794"/>
    </source>
</evidence>
<reference evidence="3 5" key="1">
    <citation type="submission" date="2018-06" db="EMBL/GenBank/DDBJ databases">
        <authorList>
            <consortium name="Pathogen Informatics"/>
            <person name="Doyle S."/>
        </authorList>
    </citation>
    <scope>NUCLEOTIDE SEQUENCE [LARGE SCALE GENOMIC DNA]</scope>
    <source>
        <strain evidence="3 5">NCTC11159</strain>
    </source>
</reference>
<dbReference type="OrthoDB" id="9782395at2"/>
<dbReference type="Gene3D" id="3.40.50.620">
    <property type="entry name" value="HUPs"/>
    <property type="match status" value="1"/>
</dbReference>
<dbReference type="GO" id="GO:0005886">
    <property type="term" value="C:plasma membrane"/>
    <property type="evidence" value="ECO:0007669"/>
    <property type="project" value="TreeGrafter"/>
</dbReference>
<keyword evidence="1" id="KW-0472">Membrane</keyword>
<evidence type="ECO:0000256" key="1">
    <source>
        <dbReference type="SAM" id="Phobius"/>
    </source>
</evidence>
<keyword evidence="1" id="KW-1133">Transmembrane helix</keyword>
<reference evidence="4 6" key="2">
    <citation type="submission" date="2019-03" db="EMBL/GenBank/DDBJ databases">
        <title>Genomic Encyclopedia of Type Strains, Phase IV (KMG-IV): sequencing the most valuable type-strain genomes for metagenomic binning, comparative biology and taxonomic classification.</title>
        <authorList>
            <person name="Goeker M."/>
        </authorList>
    </citation>
    <scope>NUCLEOTIDE SEQUENCE [LARGE SCALE GENOMIC DNA]</scope>
    <source>
        <strain evidence="4 6">DSM 3764</strain>
    </source>
</reference>
<accession>A0A377SU04</accession>
<evidence type="ECO:0000313" key="5">
    <source>
        <dbReference type="Proteomes" id="UP000255108"/>
    </source>
</evidence>
<evidence type="ECO:0000313" key="4">
    <source>
        <dbReference type="EMBL" id="TCU88001.1"/>
    </source>
</evidence>
<dbReference type="PANTHER" id="PTHR30336">
    <property type="entry name" value="INNER MEMBRANE PROTEIN, PROBABLE PERMEASE"/>
    <property type="match status" value="1"/>
</dbReference>
<dbReference type="InterPro" id="IPR051599">
    <property type="entry name" value="Cell_Envelope_Assoc"/>
</dbReference>
<dbReference type="PANTHER" id="PTHR30336:SF4">
    <property type="entry name" value="ENVELOPE BIOGENESIS FACTOR ELYC"/>
    <property type="match status" value="1"/>
</dbReference>
<dbReference type="Pfam" id="PF02698">
    <property type="entry name" value="DUF218"/>
    <property type="match status" value="1"/>
</dbReference>
<keyword evidence="1" id="KW-0812">Transmembrane</keyword>
<feature type="domain" description="DUF218" evidence="2">
    <location>
        <begin position="102"/>
        <end position="242"/>
    </location>
</feature>
<feature type="transmembrane region" description="Helical" evidence="1">
    <location>
        <begin position="7"/>
        <end position="26"/>
    </location>
</feature>
<dbReference type="RefSeq" id="WP_115229611.1">
    <property type="nucleotide sequence ID" value="NZ_CAWOLO010000004.1"/>
</dbReference>
<dbReference type="EMBL" id="SMBT01000004">
    <property type="protein sequence ID" value="TCU88001.1"/>
    <property type="molecule type" value="Genomic_DNA"/>
</dbReference>
<sequence>MQNNWLARLQILSGSILLIDALALFSQAKFNVGTIFPAILGLGLLSYSLKYASWQRWLAAKRYRQRLWPWFKLLAALWLISLLAFFCTLAIPDRIQNQPSTLIVLGSGLDGTQPSPMLRARLDTALIYAAQYPKTQIVVSGGQGFNEEISEADAMQRYLLAHGIARQRIMQENQSTSTEENLLFSYRLLKAKAAEPVLIITNDFHTLRAFKIAKKQGFAIVDFASAPTPLAIRYNAWLREYFAFASSWLLGEL</sequence>
<dbReference type="GO" id="GO:0000270">
    <property type="term" value="P:peptidoglycan metabolic process"/>
    <property type="evidence" value="ECO:0007669"/>
    <property type="project" value="TreeGrafter"/>
</dbReference>
<dbReference type="InterPro" id="IPR014729">
    <property type="entry name" value="Rossmann-like_a/b/a_fold"/>
</dbReference>
<dbReference type="GO" id="GO:0043164">
    <property type="term" value="P:Gram-negative-bacterium-type cell wall biogenesis"/>
    <property type="evidence" value="ECO:0007669"/>
    <property type="project" value="TreeGrafter"/>
</dbReference>
<feature type="transmembrane region" description="Helical" evidence="1">
    <location>
        <begin position="70"/>
        <end position="91"/>
    </location>
</feature>
<evidence type="ECO:0000313" key="3">
    <source>
        <dbReference type="EMBL" id="STR45502.1"/>
    </source>
</evidence>
<feature type="transmembrane region" description="Helical" evidence="1">
    <location>
        <begin position="32"/>
        <end position="49"/>
    </location>
</feature>
<dbReference type="AlphaFoldDB" id="A0A377SU04"/>
<keyword evidence="6" id="KW-1185">Reference proteome</keyword>
<dbReference type="CDD" id="cd06259">
    <property type="entry name" value="YdcF-like"/>
    <property type="match status" value="1"/>
</dbReference>
<evidence type="ECO:0000259" key="2">
    <source>
        <dbReference type="Pfam" id="PF02698"/>
    </source>
</evidence>
<dbReference type="Proteomes" id="UP000295794">
    <property type="component" value="Unassembled WGS sequence"/>
</dbReference>
<proteinExistence type="predicted"/>
<organism evidence="3 5">
    <name type="scientific">Iodobacter fluviatilis</name>
    <dbReference type="NCBI Taxonomy" id="537"/>
    <lineage>
        <taxon>Bacteria</taxon>
        <taxon>Pseudomonadati</taxon>
        <taxon>Pseudomonadota</taxon>
        <taxon>Betaproteobacteria</taxon>
        <taxon>Neisseriales</taxon>
        <taxon>Chitinibacteraceae</taxon>
        <taxon>Iodobacter</taxon>
    </lineage>
</organism>
<dbReference type="EMBL" id="UGHR01000004">
    <property type="protein sequence ID" value="STR45502.1"/>
    <property type="molecule type" value="Genomic_DNA"/>
</dbReference>
<dbReference type="Proteomes" id="UP000255108">
    <property type="component" value="Unassembled WGS sequence"/>
</dbReference>
<dbReference type="InterPro" id="IPR003848">
    <property type="entry name" value="DUF218"/>
</dbReference>
<protein>
    <submittedName>
        <fullName evidence="3">DUF218 domain</fullName>
    </submittedName>
    <submittedName>
        <fullName evidence="4">Uncharacterized SAM-binding protein YcdF (DUF218 family)</fullName>
    </submittedName>
</protein>
<gene>
    <name evidence="4" type="ORF">EV682_104170</name>
    <name evidence="3" type="ORF">NCTC11159_04076</name>
</gene>